<organism evidence="1 2">
    <name type="scientific">Alkalicoccobacillus porphyridii</name>
    <dbReference type="NCBI Taxonomy" id="2597270"/>
    <lineage>
        <taxon>Bacteria</taxon>
        <taxon>Bacillati</taxon>
        <taxon>Bacillota</taxon>
        <taxon>Bacilli</taxon>
        <taxon>Bacillales</taxon>
        <taxon>Bacillaceae</taxon>
        <taxon>Alkalicoccobacillus</taxon>
    </lineage>
</organism>
<name>A0A554A189_9BACI</name>
<keyword evidence="1" id="KW-0449">Lipoprotein</keyword>
<keyword evidence="2" id="KW-1185">Reference proteome</keyword>
<dbReference type="AlphaFoldDB" id="A0A554A189"/>
<proteinExistence type="predicted"/>
<dbReference type="PROSITE" id="PS51257">
    <property type="entry name" value="PROKAR_LIPOPROTEIN"/>
    <property type="match status" value="1"/>
</dbReference>
<gene>
    <name evidence="1" type="ORF">FN960_06935</name>
</gene>
<dbReference type="OrthoDB" id="2412973at2"/>
<dbReference type="Proteomes" id="UP000318521">
    <property type="component" value="Unassembled WGS sequence"/>
</dbReference>
<evidence type="ECO:0000313" key="2">
    <source>
        <dbReference type="Proteomes" id="UP000318521"/>
    </source>
</evidence>
<dbReference type="InterPro" id="IPR047903">
    <property type="entry name" value="NDxxF_lipo"/>
</dbReference>
<dbReference type="EMBL" id="VLXZ01000003">
    <property type="protein sequence ID" value="TSB47464.1"/>
    <property type="molecule type" value="Genomic_DNA"/>
</dbReference>
<protein>
    <submittedName>
        <fullName evidence="1">NDxxF motif lipoprotein</fullName>
    </submittedName>
</protein>
<accession>A0A554A189</accession>
<comment type="caution">
    <text evidence="1">The sequence shown here is derived from an EMBL/GenBank/DDBJ whole genome shotgun (WGS) entry which is preliminary data.</text>
</comment>
<dbReference type="NCBIfam" id="NF033193">
    <property type="entry name" value="lipo_NDxxF"/>
    <property type="match status" value="1"/>
</dbReference>
<reference evidence="1 2" key="1">
    <citation type="submission" date="2019-07" db="EMBL/GenBank/DDBJ databases">
        <authorList>
            <person name="Park Y.J."/>
            <person name="Jeong S.E."/>
            <person name="Jung H.S."/>
        </authorList>
    </citation>
    <scope>NUCLEOTIDE SEQUENCE [LARGE SCALE GENOMIC DNA]</scope>
    <source>
        <strain evidence="2">P16(2019)</strain>
    </source>
</reference>
<sequence length="190" mass="21643">MRKLLLGLLSVVILGACNQTETVEAESIEIKNIEDIEIFETNQTNDSITEVEIKGNLKTYLDSSGDLHRARYLYEEILDSDRKLDKKEKEAYQEINSLLQKNDENFSTYISTNTLPEGYQNESEHISNYISTLNQYFIEFDDTIDELTDGEISINNLKGIGSTPDIVNGGEQAKIEKFLEEKGIKTNVFE</sequence>
<evidence type="ECO:0000313" key="1">
    <source>
        <dbReference type="EMBL" id="TSB47464.1"/>
    </source>
</evidence>
<dbReference type="RefSeq" id="WP_143847963.1">
    <property type="nucleotide sequence ID" value="NZ_VLXZ01000003.1"/>
</dbReference>